<reference evidence="6" key="1">
    <citation type="journal article" date="2022" name="Int. J. Mol. Sci.">
        <title>Draft Genome of Tanacetum Coccineum: Genomic Comparison of Closely Related Tanacetum-Family Plants.</title>
        <authorList>
            <person name="Yamashiro T."/>
            <person name="Shiraishi A."/>
            <person name="Nakayama K."/>
            <person name="Satake H."/>
        </authorList>
    </citation>
    <scope>NUCLEOTIDE SEQUENCE</scope>
</reference>
<dbReference type="Pfam" id="PF13976">
    <property type="entry name" value="gag_pre-integrs"/>
    <property type="match status" value="1"/>
</dbReference>
<dbReference type="Pfam" id="PF25597">
    <property type="entry name" value="SH3_retrovirus"/>
    <property type="match status" value="1"/>
</dbReference>
<comment type="caution">
    <text evidence="6">The sequence shown here is derived from an EMBL/GenBank/DDBJ whole genome shotgun (WGS) entry which is preliminary data.</text>
</comment>
<sequence length="1277" mass="144730">MKFESAQSNTTAKLPILKLENGNSWVSVPQIAQGNGTSVIKMSVPVTVEEKTKKTNDVKARSLLLMALPSEHKLTFSSRRLLVGLQFWINKAEIETMCIDDLYNNFKIVEQSVKKSIGANSGAQNLAFMTTPSTSSTNDVNTAKPAYEVSTASPNVNTASPQVSTASFSDSAINGFEVAAFSAKYEDKESASTVTRWDILPGSVEDQGSRRVSSEIKTTLRSKDTMKTHLQRQYSEFNQTKFTAATYKRGLATLEEQLITYRKNKVHFSEEVAVLKREVACKDYEINVLKSDFEKVKQEKEGIEFKIKKFDKASKDLNQLLESQVTDKSKKGLGYNEVPPPHPLIYNRPNKLDLSYSGLDEFKEPEFQSYGPKDGNKESNIGKPQQNDTGFVDSECSRHMTGNIAYLSDFKEFDRGYVTFGGGAHGGRISGKVTLKTDSLDFEDVYFVNELKYNLFSVSQMCDKKNYVLFTDTECLVLSPNFKLPNESQILLKIPRKDNMYSFDMKNIVPKESLTCLVAKATSDESMLWHKRLGHINSKNINKLVMDNLVRGLPIKYFENDQTCVSYLKGKQHRASCKSKVLNLITKPLFMLHMDLFGPTFVSSLMHKKHCLVVTDDYSRFTWVFFLASKDETSEILKNFIKEIENLVDKKVKIIRSDNGTEFKNKIMNDFCREKCIRREYSVAKTPQQNGVAERRNRTLIEAARTMVLVVKPHNKTPYELFRGFKPALSFIRLFGCHVTILNTLDHLGKFDGINDEGFFVRYSLSSKAFRVYNTRTRRVEENLHIRFLENKPMIEGNGPKWLFNIDSLTQSMNYVTVTAGTIINKSVGTQGELNASTSTQKEDISQDCIVMPIWKDASYFDSYFKDVGNGEQKSVADDQKQVKVVQKMRMMQKIINTASPNDQNSPKDMFTTGASHTLEATHVEFFSMDIAKIARKWSKSDKHGHGNGIKKRAIGTKWVFRNKKDKRGIVIRNKARLVAQGHRQEEGIDYEEFFSPVARIEAIRLFLAYAFFMGFLVYQMDVKSAFLYGTIEEEVYVTQPPGFKDPDHPNKVYKVVKELYGLHQAPRAWYETLANYLLDNRKFNYTDVKSASAPVDLEKPLVKYGDANDVDVHLYRSMIRSLMYLTISRPDIMFAVCACTRFQVTPKTSHLLAVKRIFINLKGKPTLGLWYSRDSPFKLVAYTDSDYAGATQDRKSTTRALLTKGFDEGRKSKISRDTKIPQSSGPPVKVGDEAVHEELGGRMERAATTASSLEVEQDSGNINRTQSMSTLNGSTP</sequence>
<gene>
    <name evidence="6" type="ORF">Tco_1112450</name>
</gene>
<dbReference type="EMBL" id="BQNB010021028">
    <property type="protein sequence ID" value="GJU02112.1"/>
    <property type="molecule type" value="Genomic_DNA"/>
</dbReference>
<feature type="region of interest" description="Disordered" evidence="4">
    <location>
        <begin position="328"/>
        <end position="348"/>
    </location>
</feature>
<dbReference type="Pfam" id="PF00665">
    <property type="entry name" value="rve"/>
    <property type="match status" value="1"/>
</dbReference>
<dbReference type="PANTHER" id="PTHR42648">
    <property type="entry name" value="TRANSPOSASE, PUTATIVE-RELATED"/>
    <property type="match status" value="1"/>
</dbReference>
<feature type="compositionally biased region" description="Polar residues" evidence="4">
    <location>
        <begin position="378"/>
        <end position="389"/>
    </location>
</feature>
<name>A0ABQ5IPF1_9ASTR</name>
<dbReference type="InterPro" id="IPR054722">
    <property type="entry name" value="PolX-like_BBD"/>
</dbReference>
<evidence type="ECO:0000256" key="2">
    <source>
        <dbReference type="ARBA" id="ARBA00022723"/>
    </source>
</evidence>
<reference evidence="6" key="2">
    <citation type="submission" date="2022-01" db="EMBL/GenBank/DDBJ databases">
        <authorList>
            <person name="Yamashiro T."/>
            <person name="Shiraishi A."/>
            <person name="Satake H."/>
            <person name="Nakayama K."/>
        </authorList>
    </citation>
    <scope>NUCLEOTIDE SEQUENCE</scope>
</reference>
<dbReference type="InterPro" id="IPR001584">
    <property type="entry name" value="Integrase_cat-core"/>
</dbReference>
<dbReference type="Gene3D" id="3.30.420.10">
    <property type="entry name" value="Ribonuclease H-like superfamily/Ribonuclease H"/>
    <property type="match status" value="1"/>
</dbReference>
<protein>
    <submittedName>
        <fullName evidence="6">Ribonuclease H-like domain-containing protein</fullName>
    </submittedName>
</protein>
<evidence type="ECO:0000256" key="3">
    <source>
        <dbReference type="ARBA" id="ARBA00022801"/>
    </source>
</evidence>
<evidence type="ECO:0000313" key="7">
    <source>
        <dbReference type="Proteomes" id="UP001151760"/>
    </source>
</evidence>
<keyword evidence="3" id="KW-0378">Hydrolase</keyword>
<dbReference type="Pfam" id="PF07727">
    <property type="entry name" value="RVT_2"/>
    <property type="match status" value="1"/>
</dbReference>
<dbReference type="InterPro" id="IPR039537">
    <property type="entry name" value="Retrotran_Ty1/copia-like"/>
</dbReference>
<dbReference type="Pfam" id="PF22936">
    <property type="entry name" value="Pol_BBD"/>
    <property type="match status" value="1"/>
</dbReference>
<evidence type="ECO:0000256" key="1">
    <source>
        <dbReference type="ARBA" id="ARBA00022670"/>
    </source>
</evidence>
<evidence type="ECO:0000259" key="5">
    <source>
        <dbReference type="PROSITE" id="PS50994"/>
    </source>
</evidence>
<dbReference type="PROSITE" id="PS50994">
    <property type="entry name" value="INTEGRASE"/>
    <property type="match status" value="1"/>
</dbReference>
<accession>A0ABQ5IPF1</accession>
<feature type="domain" description="Integrase catalytic" evidence="5">
    <location>
        <begin position="584"/>
        <end position="702"/>
    </location>
</feature>
<dbReference type="InterPro" id="IPR025724">
    <property type="entry name" value="GAG-pre-integrase_dom"/>
</dbReference>
<dbReference type="InterPro" id="IPR036397">
    <property type="entry name" value="RNaseH_sf"/>
</dbReference>
<dbReference type="InterPro" id="IPR013103">
    <property type="entry name" value="RVT_2"/>
</dbReference>
<dbReference type="InterPro" id="IPR012337">
    <property type="entry name" value="RNaseH-like_sf"/>
</dbReference>
<feature type="compositionally biased region" description="Basic and acidic residues" evidence="4">
    <location>
        <begin position="1231"/>
        <end position="1246"/>
    </location>
</feature>
<organism evidence="6 7">
    <name type="scientific">Tanacetum coccineum</name>
    <dbReference type="NCBI Taxonomy" id="301880"/>
    <lineage>
        <taxon>Eukaryota</taxon>
        <taxon>Viridiplantae</taxon>
        <taxon>Streptophyta</taxon>
        <taxon>Embryophyta</taxon>
        <taxon>Tracheophyta</taxon>
        <taxon>Spermatophyta</taxon>
        <taxon>Magnoliopsida</taxon>
        <taxon>eudicotyledons</taxon>
        <taxon>Gunneridae</taxon>
        <taxon>Pentapetalae</taxon>
        <taxon>asterids</taxon>
        <taxon>campanulids</taxon>
        <taxon>Asterales</taxon>
        <taxon>Asteraceae</taxon>
        <taxon>Asteroideae</taxon>
        <taxon>Anthemideae</taxon>
        <taxon>Anthemidinae</taxon>
        <taxon>Tanacetum</taxon>
    </lineage>
</organism>
<dbReference type="PANTHER" id="PTHR42648:SF32">
    <property type="entry name" value="RIBONUCLEASE H-LIKE DOMAIN, GAG-PRE-INTEGRASE DOMAIN PROTEIN-RELATED"/>
    <property type="match status" value="1"/>
</dbReference>
<proteinExistence type="predicted"/>
<keyword evidence="7" id="KW-1185">Reference proteome</keyword>
<dbReference type="SUPFAM" id="SSF53098">
    <property type="entry name" value="Ribonuclease H-like"/>
    <property type="match status" value="1"/>
</dbReference>
<dbReference type="Proteomes" id="UP001151760">
    <property type="component" value="Unassembled WGS sequence"/>
</dbReference>
<evidence type="ECO:0000256" key="4">
    <source>
        <dbReference type="SAM" id="MobiDB-lite"/>
    </source>
</evidence>
<feature type="region of interest" description="Disordered" evidence="4">
    <location>
        <begin position="1213"/>
        <end position="1277"/>
    </location>
</feature>
<dbReference type="InterPro" id="IPR057670">
    <property type="entry name" value="SH3_retrovirus"/>
</dbReference>
<feature type="compositionally biased region" description="Polar residues" evidence="4">
    <location>
        <begin position="1249"/>
        <end position="1277"/>
    </location>
</feature>
<keyword evidence="1" id="KW-0645">Protease</keyword>
<feature type="region of interest" description="Disordered" evidence="4">
    <location>
        <begin position="367"/>
        <end position="391"/>
    </location>
</feature>
<evidence type="ECO:0000313" key="6">
    <source>
        <dbReference type="EMBL" id="GJU02112.1"/>
    </source>
</evidence>
<keyword evidence="2" id="KW-0479">Metal-binding</keyword>